<accession>A0A1T4WHB3</accession>
<feature type="domain" description="ABC transporter" evidence="5">
    <location>
        <begin position="328"/>
        <end position="544"/>
    </location>
</feature>
<dbReference type="SUPFAM" id="SSF52540">
    <property type="entry name" value="P-loop containing nucleoside triphosphate hydrolases"/>
    <property type="match status" value="2"/>
</dbReference>
<dbReference type="InterPro" id="IPR051309">
    <property type="entry name" value="ABCF_ATPase"/>
</dbReference>
<dbReference type="RefSeq" id="WP_078716448.1">
    <property type="nucleotide sequence ID" value="NZ_FUYC01000003.1"/>
</dbReference>
<dbReference type="Pfam" id="PF00005">
    <property type="entry name" value="ABC_tran"/>
    <property type="match status" value="2"/>
</dbReference>
<dbReference type="OrthoDB" id="9808609at2"/>
<dbReference type="CDD" id="cd03221">
    <property type="entry name" value="ABCF_EF-3"/>
    <property type="match status" value="2"/>
</dbReference>
<evidence type="ECO:0000256" key="3">
    <source>
        <dbReference type="SAM" id="Coils"/>
    </source>
</evidence>
<keyword evidence="2 6" id="KW-0067">ATP-binding</keyword>
<feature type="compositionally biased region" description="Low complexity" evidence="4">
    <location>
        <begin position="563"/>
        <end position="577"/>
    </location>
</feature>
<name>A0A1T4WHB3_9BACT</name>
<evidence type="ECO:0000259" key="5">
    <source>
        <dbReference type="PROSITE" id="PS50893"/>
    </source>
</evidence>
<dbReference type="PANTHER" id="PTHR42855">
    <property type="entry name" value="ABC TRANSPORTER ATP-BINDING SUBUNIT"/>
    <property type="match status" value="1"/>
</dbReference>
<evidence type="ECO:0000313" key="6">
    <source>
        <dbReference type="EMBL" id="SKA76736.1"/>
    </source>
</evidence>
<keyword evidence="3" id="KW-0175">Coiled coil</keyword>
<feature type="region of interest" description="Disordered" evidence="4">
    <location>
        <begin position="299"/>
        <end position="318"/>
    </location>
</feature>
<dbReference type="Gene3D" id="3.40.50.300">
    <property type="entry name" value="P-loop containing nucleotide triphosphate hydrolases"/>
    <property type="match status" value="2"/>
</dbReference>
<protein>
    <submittedName>
        <fullName evidence="6">ATP-binding cassette, subfamily F, member 3</fullName>
    </submittedName>
</protein>
<keyword evidence="1" id="KW-0547">Nucleotide-binding</keyword>
<dbReference type="PANTHER" id="PTHR42855:SF2">
    <property type="entry name" value="DRUG RESISTANCE ABC TRANSPORTER,ATP-BINDING PROTEIN"/>
    <property type="match status" value="1"/>
</dbReference>
<dbReference type="InterPro" id="IPR017871">
    <property type="entry name" value="ABC_transporter-like_CS"/>
</dbReference>
<evidence type="ECO:0000256" key="4">
    <source>
        <dbReference type="SAM" id="MobiDB-lite"/>
    </source>
</evidence>
<feature type="domain" description="ABC transporter" evidence="5">
    <location>
        <begin position="4"/>
        <end position="254"/>
    </location>
</feature>
<dbReference type="Proteomes" id="UP000190027">
    <property type="component" value="Unassembled WGS sequence"/>
</dbReference>
<dbReference type="PROSITE" id="PS00211">
    <property type="entry name" value="ABC_TRANSPORTER_1"/>
    <property type="match status" value="1"/>
</dbReference>
<dbReference type="InterPro" id="IPR032781">
    <property type="entry name" value="ABC_tran_Xtn"/>
</dbReference>
<dbReference type="FunFam" id="3.40.50.300:FF:000011">
    <property type="entry name" value="Putative ABC transporter ATP-binding component"/>
    <property type="match status" value="1"/>
</dbReference>
<dbReference type="InterPro" id="IPR003593">
    <property type="entry name" value="AAA+_ATPase"/>
</dbReference>
<feature type="region of interest" description="Disordered" evidence="4">
    <location>
        <begin position="542"/>
        <end position="583"/>
    </location>
</feature>
<evidence type="ECO:0000256" key="2">
    <source>
        <dbReference type="ARBA" id="ARBA00022840"/>
    </source>
</evidence>
<dbReference type="InterPro" id="IPR027417">
    <property type="entry name" value="P-loop_NTPase"/>
</dbReference>
<gene>
    <name evidence="6" type="ORF">SAMN02745704_00866</name>
</gene>
<dbReference type="InterPro" id="IPR003439">
    <property type="entry name" value="ABC_transporter-like_ATP-bd"/>
</dbReference>
<dbReference type="EMBL" id="FUYC01000003">
    <property type="protein sequence ID" value="SKA76736.1"/>
    <property type="molecule type" value="Genomic_DNA"/>
</dbReference>
<proteinExistence type="predicted"/>
<dbReference type="AlphaFoldDB" id="A0A1T4WHB3"/>
<keyword evidence="7" id="KW-1185">Reference proteome</keyword>
<dbReference type="Pfam" id="PF12848">
    <property type="entry name" value="ABC_tran_Xtn"/>
    <property type="match status" value="1"/>
</dbReference>
<dbReference type="PROSITE" id="PS50893">
    <property type="entry name" value="ABC_TRANSPORTER_2"/>
    <property type="match status" value="2"/>
</dbReference>
<sequence length="678" mass="76223">MSRVTVQSLEKSYGGRDLFAGLSFEITPGMRLAVTGPNGCGKSTLMRILAGEDGPDSGQVSMARGARVGYVRQELDEADLDQRLLAWVLSSLPSWNDFWDAWERAVEVRDEAALERLSHQQAEFEEQYGYNPDHQARAILMGLGFAESDLFKCLRELSGGWRERAKLGRVLLQGADVLLLDEPTNHLDLEAVEWLEQYLLGFRGALAFVAHDRVFLEKVGTHVLFVSDGRSALRKGTFSQFLEWERENAEQRSREAAKLSNRIESEMSYIRRFRVKARKAAQAQSKLKKVEKLQSELERLQSEQGASRPGKSLNFRLPDPKRGDKVAINAVDLRFSYPGGESVWDGLGFQLFRGKKVALAAPNGAGKTTLLKIITGSLQPHQGHVKIGQNTSLGYFSQHQSEILNTGNTVLGEIRRLGDPNLTEEQLMSVLGLFLLGESYFERRVDALSGGEKNRLILASLFLARANLLILDEPTNHLDLESRMGLVSALKDYEGTLFFVAHDRYLLREVAEEVWSLGRTGITQHSGFEAWDAWRRRQLAGADTRGEPAEPDTTDPLVGKSDTAATTEETSKTPTTKLSKEEKRRLAEARNALYRKLKPLKKEYEAKEADLEKVLAEMGELEERMNDPATYEKPEEALKLNTAYREAEDWSERLMERMQELEQAMEAISTERAALGNE</sequence>
<evidence type="ECO:0000256" key="1">
    <source>
        <dbReference type="ARBA" id="ARBA00022741"/>
    </source>
</evidence>
<organism evidence="6 7">
    <name type="scientific">Paucidesulfovibrio gracilis DSM 16080</name>
    <dbReference type="NCBI Taxonomy" id="1121449"/>
    <lineage>
        <taxon>Bacteria</taxon>
        <taxon>Pseudomonadati</taxon>
        <taxon>Thermodesulfobacteriota</taxon>
        <taxon>Desulfovibrionia</taxon>
        <taxon>Desulfovibrionales</taxon>
        <taxon>Desulfovibrionaceae</taxon>
        <taxon>Paucidesulfovibrio</taxon>
    </lineage>
</organism>
<dbReference type="GO" id="GO:0016887">
    <property type="term" value="F:ATP hydrolysis activity"/>
    <property type="evidence" value="ECO:0007669"/>
    <property type="project" value="InterPro"/>
</dbReference>
<dbReference type="GO" id="GO:0005524">
    <property type="term" value="F:ATP binding"/>
    <property type="evidence" value="ECO:0007669"/>
    <property type="project" value="UniProtKB-KW"/>
</dbReference>
<dbReference type="SMART" id="SM00382">
    <property type="entry name" value="AAA"/>
    <property type="match status" value="2"/>
</dbReference>
<evidence type="ECO:0000313" key="7">
    <source>
        <dbReference type="Proteomes" id="UP000190027"/>
    </source>
</evidence>
<reference evidence="6 7" key="1">
    <citation type="submission" date="2017-02" db="EMBL/GenBank/DDBJ databases">
        <authorList>
            <person name="Peterson S.W."/>
        </authorList>
    </citation>
    <scope>NUCLEOTIDE SEQUENCE [LARGE SCALE GENOMIC DNA]</scope>
    <source>
        <strain evidence="6 7">DSM 16080</strain>
    </source>
</reference>
<feature type="coiled-coil region" evidence="3">
    <location>
        <begin position="597"/>
        <end position="678"/>
    </location>
</feature>
<dbReference type="STRING" id="1121449.SAMN02745704_00866"/>